<dbReference type="InterPro" id="IPR055116">
    <property type="entry name" value="DBF4_BRCT"/>
</dbReference>
<sequence>MSNRRAPLANVPNATNSPHRGGLLAMKRPRPSNTQADGSLAQPPLKKQILDRDDGDIKSPPRKFVCQTTDSKLFTRKGNAQPSAFERKLVAARDKQSTQSMPKPTKKVGVEPSESVRQWRKHYRKVFPSFVFYFESISEEVRQRWVNQIAYLGAKDERFFSKYITHVVTTRPIPPELESTQSFEATTTTDAHKANSSLHTVNPSLLESGAEVNQLNHGRGRPRSGLDRRTVDADGKKDSSGNVDILYRARQMNMKIWTLDKLQRVISAINDGEVPHTGHSTRNNVIASKSKAESDLSLALRNEKLNGPSDRDSILGTRNLVPFKGPYIYVYDHSGQTRPVMVREYPKVAKKQDGAWSQFRSAALGKCPFIVDPQNKKEDDKDKSQQHNEKKSTAKDKPAISTAVREMAPPPSFEKPALKTSHCDCRRKTAEQVQSTRQTINQAGLPRSNFGPGTAPVPSLGAYSRGEIAASGIQPSNITSAIRSQMISSTAAAPGAKAGTSKEIHELKRKVLEKNNGILSTSQKPSNSITAAGAARVPATRSSKTKTMENLGAIPEDSKVRIIESKTQKAGAVSKRTGSLKRDPKVGYCENCREKFDDFEEHINSRQHRKFALTSSNWEELDELLLSLQREVKYGSDLEDPDSSEFDY</sequence>
<evidence type="ECO:0000256" key="1">
    <source>
        <dbReference type="ARBA" id="ARBA00022723"/>
    </source>
</evidence>
<dbReference type="GO" id="GO:0010571">
    <property type="term" value="P:positive regulation of nuclear cell cycle DNA replication"/>
    <property type="evidence" value="ECO:0007669"/>
    <property type="project" value="TreeGrafter"/>
</dbReference>
<feature type="compositionally biased region" description="Basic and acidic residues" evidence="4">
    <location>
        <begin position="374"/>
        <end position="398"/>
    </location>
</feature>
<feature type="compositionally biased region" description="Polar residues" evidence="4">
    <location>
        <begin position="431"/>
        <end position="442"/>
    </location>
</feature>
<feature type="compositionally biased region" description="Basic and acidic residues" evidence="4">
    <location>
        <begin position="421"/>
        <end position="430"/>
    </location>
</feature>
<dbReference type="PANTHER" id="PTHR15375">
    <property type="entry name" value="ACTIVATOR OF S-PHASE KINASE-RELATED"/>
    <property type="match status" value="1"/>
</dbReference>
<feature type="region of interest" description="Disordered" evidence="4">
    <location>
        <begin position="211"/>
        <end position="240"/>
    </location>
</feature>
<dbReference type="Gene3D" id="3.40.50.10190">
    <property type="entry name" value="BRCT domain"/>
    <property type="match status" value="2"/>
</dbReference>
<accession>A0AAF0DGB9</accession>
<dbReference type="GO" id="GO:0043539">
    <property type="term" value="F:protein serine/threonine kinase activator activity"/>
    <property type="evidence" value="ECO:0007669"/>
    <property type="project" value="TreeGrafter"/>
</dbReference>
<keyword evidence="7" id="KW-1185">Reference proteome</keyword>
<evidence type="ECO:0000313" key="7">
    <source>
        <dbReference type="Proteomes" id="UP001219355"/>
    </source>
</evidence>
<evidence type="ECO:0000259" key="5">
    <source>
        <dbReference type="SMART" id="SM00586"/>
    </source>
</evidence>
<keyword evidence="3" id="KW-0862">Zinc</keyword>
<feature type="compositionally biased region" description="Basic and acidic residues" evidence="4">
    <location>
        <begin position="224"/>
        <end position="239"/>
    </location>
</feature>
<proteinExistence type="predicted"/>
<dbReference type="GO" id="GO:1901987">
    <property type="term" value="P:regulation of cell cycle phase transition"/>
    <property type="evidence" value="ECO:0007669"/>
    <property type="project" value="TreeGrafter"/>
</dbReference>
<dbReference type="InterPro" id="IPR036420">
    <property type="entry name" value="BRCT_dom_sf"/>
</dbReference>
<gene>
    <name evidence="6" type="primary">DBF4</name>
    <name evidence="6" type="ORF">PRK78_003601</name>
</gene>
<dbReference type="InterPro" id="IPR051590">
    <property type="entry name" value="Replication_Regulatory_Kinase"/>
</dbReference>
<dbReference type="Pfam" id="PF22437">
    <property type="entry name" value="DBF4_BRCT"/>
    <property type="match status" value="1"/>
</dbReference>
<dbReference type="GO" id="GO:0003676">
    <property type="term" value="F:nucleic acid binding"/>
    <property type="evidence" value="ECO:0007669"/>
    <property type="project" value="InterPro"/>
</dbReference>
<dbReference type="Pfam" id="PF08630">
    <property type="entry name" value="Dfp1_Him1_M"/>
    <property type="match status" value="1"/>
</dbReference>
<dbReference type="SMART" id="SM00586">
    <property type="entry name" value="ZnF_DBF"/>
    <property type="match status" value="1"/>
</dbReference>
<dbReference type="PANTHER" id="PTHR15375:SF26">
    <property type="entry name" value="PROTEIN CHIFFON"/>
    <property type="match status" value="1"/>
</dbReference>
<dbReference type="AlphaFoldDB" id="A0AAF0DGB9"/>
<evidence type="ECO:0000256" key="2">
    <source>
        <dbReference type="ARBA" id="ARBA00022771"/>
    </source>
</evidence>
<feature type="region of interest" description="Disordered" evidence="4">
    <location>
        <begin position="371"/>
        <end position="455"/>
    </location>
</feature>
<organism evidence="6 7">
    <name type="scientific">Emydomyces testavorans</name>
    <dbReference type="NCBI Taxonomy" id="2070801"/>
    <lineage>
        <taxon>Eukaryota</taxon>
        <taxon>Fungi</taxon>
        <taxon>Dikarya</taxon>
        <taxon>Ascomycota</taxon>
        <taxon>Pezizomycotina</taxon>
        <taxon>Eurotiomycetes</taxon>
        <taxon>Eurotiomycetidae</taxon>
        <taxon>Onygenales</taxon>
        <taxon>Nannizziopsiaceae</taxon>
        <taxon>Emydomyces</taxon>
    </lineage>
</organism>
<dbReference type="GO" id="GO:0031431">
    <property type="term" value="C:Dbf4-dependent protein kinase complex"/>
    <property type="evidence" value="ECO:0007669"/>
    <property type="project" value="TreeGrafter"/>
</dbReference>
<dbReference type="GO" id="GO:0008270">
    <property type="term" value="F:zinc ion binding"/>
    <property type="evidence" value="ECO:0007669"/>
    <property type="project" value="UniProtKB-KW"/>
</dbReference>
<dbReference type="InterPro" id="IPR038545">
    <property type="entry name" value="Znf_DBF_sf"/>
</dbReference>
<feature type="region of interest" description="Disordered" evidence="4">
    <location>
        <begin position="519"/>
        <end position="545"/>
    </location>
</feature>
<dbReference type="Pfam" id="PF07535">
    <property type="entry name" value="zf-DBF"/>
    <property type="match status" value="1"/>
</dbReference>
<dbReference type="Proteomes" id="UP001219355">
    <property type="component" value="Chromosome 2"/>
</dbReference>
<reference evidence="6" key="1">
    <citation type="submission" date="2023-03" db="EMBL/GenBank/DDBJ databases">
        <title>Emydomyces testavorans Genome Sequence.</title>
        <authorList>
            <person name="Hoyer L."/>
        </authorList>
    </citation>
    <scope>NUCLEOTIDE SEQUENCE</scope>
    <source>
        <strain evidence="6">16-2883</strain>
    </source>
</reference>
<dbReference type="EMBL" id="CP120628">
    <property type="protein sequence ID" value="WEW58134.1"/>
    <property type="molecule type" value="Genomic_DNA"/>
</dbReference>
<dbReference type="InterPro" id="IPR013939">
    <property type="entry name" value="Regulatory_Dfp1/Him1"/>
</dbReference>
<name>A0AAF0DGB9_9EURO</name>
<dbReference type="InterPro" id="IPR006572">
    <property type="entry name" value="Znf_DBF"/>
</dbReference>
<evidence type="ECO:0000256" key="4">
    <source>
        <dbReference type="SAM" id="MobiDB-lite"/>
    </source>
</evidence>
<evidence type="ECO:0000256" key="3">
    <source>
        <dbReference type="ARBA" id="ARBA00022833"/>
    </source>
</evidence>
<evidence type="ECO:0000313" key="6">
    <source>
        <dbReference type="EMBL" id="WEW58134.1"/>
    </source>
</evidence>
<dbReference type="SUPFAM" id="SSF52113">
    <property type="entry name" value="BRCT domain"/>
    <property type="match status" value="1"/>
</dbReference>
<feature type="compositionally biased region" description="Basic and acidic residues" evidence="4">
    <location>
        <begin position="48"/>
        <end position="59"/>
    </location>
</feature>
<dbReference type="Gene3D" id="6.10.250.3410">
    <property type="entry name" value="DBF zinc finger"/>
    <property type="match status" value="1"/>
</dbReference>
<dbReference type="FunFam" id="6.10.250.3410:FF:000001">
    <property type="entry name" value="Protein DBF4 homolog A"/>
    <property type="match status" value="1"/>
</dbReference>
<feature type="compositionally biased region" description="Polar residues" evidence="4">
    <location>
        <begin position="519"/>
        <end position="530"/>
    </location>
</feature>
<dbReference type="CDD" id="cd00027">
    <property type="entry name" value="BRCT"/>
    <property type="match status" value="1"/>
</dbReference>
<protein>
    <submittedName>
        <fullName evidence="6">Cdc7p-Dbf4p kinase complex regulatory subunit</fullName>
    </submittedName>
</protein>
<feature type="region of interest" description="Disordered" evidence="4">
    <location>
        <begin position="1"/>
        <end position="63"/>
    </location>
</feature>
<keyword evidence="2" id="KW-0863">Zinc-finger</keyword>
<keyword evidence="1" id="KW-0479">Metal-binding</keyword>
<feature type="domain" description="DBF4-type" evidence="5">
    <location>
        <begin position="582"/>
        <end position="630"/>
    </location>
</feature>